<dbReference type="EMBL" id="FUYB01000003">
    <property type="protein sequence ID" value="SKA72367.1"/>
    <property type="molecule type" value="Genomic_DNA"/>
</dbReference>
<protein>
    <submittedName>
        <fullName evidence="1">Uncharacterized protein</fullName>
    </submittedName>
</protein>
<gene>
    <name evidence="1" type="ORF">SAMN02745130_01050</name>
</gene>
<dbReference type="AlphaFoldDB" id="A0A1T4W584"/>
<sequence>MPKFDWELMQMFHDRPLCEENLSANHKNRLEGLLQQLNYFLNTPGDWGYGTKLGMLCTAVKVTLYEVITTNETED</sequence>
<keyword evidence="2" id="KW-1185">Reference proteome</keyword>
<name>A0A1T4W584_9GAMM</name>
<evidence type="ECO:0000313" key="1">
    <source>
        <dbReference type="EMBL" id="SKA72367.1"/>
    </source>
</evidence>
<dbReference type="STRING" id="92487.SAMN02745130_01050"/>
<organism evidence="1 2">
    <name type="scientific">Thiothrix eikelboomii</name>
    <dbReference type="NCBI Taxonomy" id="92487"/>
    <lineage>
        <taxon>Bacteria</taxon>
        <taxon>Pseudomonadati</taxon>
        <taxon>Pseudomonadota</taxon>
        <taxon>Gammaproteobacteria</taxon>
        <taxon>Thiotrichales</taxon>
        <taxon>Thiotrichaceae</taxon>
        <taxon>Thiothrix</taxon>
    </lineage>
</organism>
<dbReference type="Proteomes" id="UP000190460">
    <property type="component" value="Unassembled WGS sequence"/>
</dbReference>
<reference evidence="1 2" key="1">
    <citation type="submission" date="2017-02" db="EMBL/GenBank/DDBJ databases">
        <authorList>
            <person name="Peterson S.W."/>
        </authorList>
    </citation>
    <scope>NUCLEOTIDE SEQUENCE [LARGE SCALE GENOMIC DNA]</scope>
    <source>
        <strain evidence="1 2">ATCC 49788</strain>
    </source>
</reference>
<proteinExistence type="predicted"/>
<accession>A0A1T4W584</accession>
<dbReference type="RefSeq" id="WP_078921529.1">
    <property type="nucleotide sequence ID" value="NZ_FUYB01000003.1"/>
</dbReference>
<evidence type="ECO:0000313" key="2">
    <source>
        <dbReference type="Proteomes" id="UP000190460"/>
    </source>
</evidence>